<evidence type="ECO:0000259" key="6">
    <source>
        <dbReference type="Pfam" id="PF00346"/>
    </source>
</evidence>
<gene>
    <name evidence="7" type="ORF">GCM10009554_44010</name>
</gene>
<dbReference type="InterPro" id="IPR001268">
    <property type="entry name" value="NADH_UbQ_OxRdtase_30kDa_su"/>
</dbReference>
<evidence type="ECO:0000313" key="8">
    <source>
        <dbReference type="Proteomes" id="UP001500542"/>
    </source>
</evidence>
<dbReference type="PANTHER" id="PTHR43485:SF1">
    <property type="entry name" value="FORMATE HYDROGENLYASE SUBUNIT 5-RELATED"/>
    <property type="match status" value="1"/>
</dbReference>
<keyword evidence="4" id="KW-0520">NAD</keyword>
<feature type="domain" description="NADH-quinone oxidoreductase subunit D" evidence="6">
    <location>
        <begin position="271"/>
        <end position="429"/>
    </location>
</feature>
<dbReference type="Pfam" id="PF00374">
    <property type="entry name" value="NiFeSe_Hases"/>
    <property type="match status" value="1"/>
</dbReference>
<evidence type="ECO:0000256" key="2">
    <source>
        <dbReference type="ARBA" id="ARBA00022448"/>
    </source>
</evidence>
<organism evidence="7 8">
    <name type="scientific">Kribbella koreensis</name>
    <dbReference type="NCBI Taxonomy" id="57909"/>
    <lineage>
        <taxon>Bacteria</taxon>
        <taxon>Bacillati</taxon>
        <taxon>Actinomycetota</taxon>
        <taxon>Actinomycetes</taxon>
        <taxon>Propionibacteriales</taxon>
        <taxon>Kribbellaceae</taxon>
        <taxon>Kribbella</taxon>
    </lineage>
</organism>
<proteinExistence type="predicted"/>
<name>A0ABP4B7R7_9ACTN</name>
<comment type="caution">
    <text evidence="7">The sequence shown here is derived from an EMBL/GenBank/DDBJ whole genome shotgun (WGS) entry which is preliminary data.</text>
</comment>
<dbReference type="PANTHER" id="PTHR43485">
    <property type="entry name" value="HYDROGENASE-4 COMPONENT G"/>
    <property type="match status" value="1"/>
</dbReference>
<sequence length="509" mass="55403">MTETPSPQQLADQRSYPNRRQIPVSATELPQRAGSLLDDGYRLALIAGHDDLDSLRVVYLFTAGQPDRRVELILRTDLATPQIPSLAGLSFPAGRFERELADLYGVDVQNHPLPRRLVLHQHWPDGWHPMRHDAGPPPAFGSPDEPYPFLAVGGSGVYEIPVGPIHAGLIEPGHFRFSVVGETILKLKARLWFTHKGIEKLAEGRLLADVLPLAERISGDTAVGHALAFCLAVEEARDWPVPRQAAILRAILLELERLYNHVADIGALCNDVGYGIVNAHAQRIREQLLRINKHVTGHRLLRGAVVPGGARLHALPQIDELKAIGSDLQQIVDIALHNSVVVDRMTGTSILTSEQARDIGTLGYVARASGLLQDARSDHPFAPTAAAEVPEHAEGDVLARFLTRATEARASIALIDHLLSTNPPTSADTSKPTWLAAGRTSGVGLVEGWRGTIAHRLEMAPDGTVARLKIVDPSFFNWPALPVALKDTIVPDFPLTNKSFNLSYAGNDL</sequence>
<dbReference type="SUPFAM" id="SSF143243">
    <property type="entry name" value="Nqo5-like"/>
    <property type="match status" value="1"/>
</dbReference>
<dbReference type="InterPro" id="IPR001135">
    <property type="entry name" value="NADH_Q_OxRdtase_suD"/>
</dbReference>
<dbReference type="InterPro" id="IPR001501">
    <property type="entry name" value="Ni-dep_hyd_lsu"/>
</dbReference>
<keyword evidence="2" id="KW-0813">Transport</keyword>
<dbReference type="InterPro" id="IPR052197">
    <property type="entry name" value="ComplexI_49kDa-like"/>
</dbReference>
<evidence type="ECO:0000256" key="1">
    <source>
        <dbReference type="ARBA" id="ARBA00004202"/>
    </source>
</evidence>
<dbReference type="PROSITE" id="PS00542">
    <property type="entry name" value="COMPLEX1_30K"/>
    <property type="match status" value="1"/>
</dbReference>
<feature type="domain" description="NADH:ubiquinone oxidoreductase 30kDa subunit" evidence="5">
    <location>
        <begin position="27"/>
        <end position="134"/>
    </location>
</feature>
<evidence type="ECO:0000259" key="5">
    <source>
        <dbReference type="Pfam" id="PF00329"/>
    </source>
</evidence>
<comment type="subcellular location">
    <subcellularLocation>
        <location evidence="1">Cell membrane</location>
        <topology evidence="1">Peripheral membrane protein</topology>
    </subcellularLocation>
</comment>
<keyword evidence="3" id="KW-0560">Oxidoreductase</keyword>
<dbReference type="EMBL" id="BAAAHK010000009">
    <property type="protein sequence ID" value="GAA0947285.1"/>
    <property type="molecule type" value="Genomic_DNA"/>
</dbReference>
<dbReference type="SUPFAM" id="SSF56762">
    <property type="entry name" value="HydB/Nqo4-like"/>
    <property type="match status" value="1"/>
</dbReference>
<dbReference type="RefSeq" id="WP_343973054.1">
    <property type="nucleotide sequence ID" value="NZ_BAAAHK010000009.1"/>
</dbReference>
<keyword evidence="8" id="KW-1185">Reference proteome</keyword>
<reference evidence="8" key="1">
    <citation type="journal article" date="2019" name="Int. J. Syst. Evol. Microbiol.">
        <title>The Global Catalogue of Microorganisms (GCM) 10K type strain sequencing project: providing services to taxonomists for standard genome sequencing and annotation.</title>
        <authorList>
            <consortium name="The Broad Institute Genomics Platform"/>
            <consortium name="The Broad Institute Genome Sequencing Center for Infectious Disease"/>
            <person name="Wu L."/>
            <person name="Ma J."/>
        </authorList>
    </citation>
    <scope>NUCLEOTIDE SEQUENCE [LARGE SCALE GENOMIC DNA]</scope>
    <source>
        <strain evidence="8">JCM 10977</strain>
    </source>
</reference>
<accession>A0ABP4B7R7</accession>
<dbReference type="Gene3D" id="1.10.645.10">
    <property type="entry name" value="Cytochrome-c3 Hydrogenase, chain B"/>
    <property type="match status" value="1"/>
</dbReference>
<dbReference type="Pfam" id="PF00329">
    <property type="entry name" value="Complex1_30kDa"/>
    <property type="match status" value="1"/>
</dbReference>
<evidence type="ECO:0000256" key="3">
    <source>
        <dbReference type="ARBA" id="ARBA00023002"/>
    </source>
</evidence>
<dbReference type="InterPro" id="IPR029014">
    <property type="entry name" value="NiFe-Hase_large"/>
</dbReference>
<evidence type="ECO:0000313" key="7">
    <source>
        <dbReference type="EMBL" id="GAA0947285.1"/>
    </source>
</evidence>
<dbReference type="InterPro" id="IPR020396">
    <property type="entry name" value="NADH_UbQ_OxRdtase_CS"/>
</dbReference>
<dbReference type="InterPro" id="IPR037232">
    <property type="entry name" value="NADH_quin_OxRdtase_su_C/D-like"/>
</dbReference>
<protein>
    <submittedName>
        <fullName evidence="7">NADH-quinone oxidoreductase subunit C</fullName>
    </submittedName>
</protein>
<dbReference type="Pfam" id="PF00346">
    <property type="entry name" value="Complex1_49kDa"/>
    <property type="match status" value="1"/>
</dbReference>
<dbReference type="Gene3D" id="3.30.460.80">
    <property type="entry name" value="NADH:ubiquinone oxidoreductase, 30kDa subunit"/>
    <property type="match status" value="1"/>
</dbReference>
<evidence type="ECO:0000256" key="4">
    <source>
        <dbReference type="ARBA" id="ARBA00023027"/>
    </source>
</evidence>
<dbReference type="Proteomes" id="UP001500542">
    <property type="component" value="Unassembled WGS sequence"/>
</dbReference>